<dbReference type="CDD" id="cd02953">
    <property type="entry name" value="DsbDgamma"/>
    <property type="match status" value="1"/>
</dbReference>
<evidence type="ECO:0000256" key="9">
    <source>
        <dbReference type="ARBA" id="ARBA00022982"/>
    </source>
</evidence>
<evidence type="ECO:0000256" key="16">
    <source>
        <dbReference type="ARBA" id="ARBA00047388"/>
    </source>
</evidence>
<dbReference type="SUPFAM" id="SSF52833">
    <property type="entry name" value="Thioredoxin-like"/>
    <property type="match status" value="1"/>
</dbReference>
<keyword evidence="14 18" id="KW-1015">Disulfide bond</keyword>
<dbReference type="InterPro" id="IPR017937">
    <property type="entry name" value="Thioredoxin_CS"/>
</dbReference>
<comment type="caution">
    <text evidence="20">The sequence shown here is derived from an EMBL/GenBank/DDBJ whole genome shotgun (WGS) entry which is preliminary data.</text>
</comment>
<dbReference type="InterPro" id="IPR035671">
    <property type="entry name" value="DsbD_gamma"/>
</dbReference>
<feature type="transmembrane region" description="Helical" evidence="18">
    <location>
        <begin position="319"/>
        <end position="345"/>
    </location>
</feature>
<feature type="transmembrane region" description="Helical" evidence="18">
    <location>
        <begin position="493"/>
        <end position="512"/>
    </location>
</feature>
<dbReference type="InterPro" id="IPR013766">
    <property type="entry name" value="Thioredoxin_domain"/>
</dbReference>
<evidence type="ECO:0000313" key="21">
    <source>
        <dbReference type="Proteomes" id="UP000542125"/>
    </source>
</evidence>
<dbReference type="GO" id="GO:0047134">
    <property type="term" value="F:protein-disulfide reductase [NAD(P)H] activity"/>
    <property type="evidence" value="ECO:0007669"/>
    <property type="project" value="UniProtKB-UniRule"/>
</dbReference>
<feature type="transmembrane region" description="Helical" evidence="18">
    <location>
        <begin position="463"/>
        <end position="481"/>
    </location>
</feature>
<evidence type="ECO:0000256" key="2">
    <source>
        <dbReference type="ARBA" id="ARBA00007241"/>
    </source>
</evidence>
<evidence type="ECO:0000256" key="5">
    <source>
        <dbReference type="ARBA" id="ARBA00022519"/>
    </source>
</evidence>
<keyword evidence="11 18" id="KW-0560">Oxidoreductase</keyword>
<feature type="transmembrane region" description="Helical" evidence="18">
    <location>
        <begin position="44"/>
        <end position="64"/>
    </location>
</feature>
<dbReference type="InterPro" id="IPR022910">
    <property type="entry name" value="Thiol_diS_interchange_DbsD"/>
</dbReference>
<dbReference type="GO" id="GO:0045454">
    <property type="term" value="P:cell redox homeostasis"/>
    <property type="evidence" value="ECO:0007669"/>
    <property type="project" value="TreeGrafter"/>
</dbReference>
<evidence type="ECO:0000256" key="12">
    <source>
        <dbReference type="ARBA" id="ARBA00023027"/>
    </source>
</evidence>
<keyword evidence="4 18" id="KW-1003">Cell membrane</keyword>
<dbReference type="PROSITE" id="PS00194">
    <property type="entry name" value="THIOREDOXIN_1"/>
    <property type="match status" value="1"/>
</dbReference>
<keyword evidence="7" id="KW-0732">Signal</keyword>
<feature type="disulfide bond" description="Redox-active" evidence="18">
    <location>
        <begin position="184"/>
        <end position="190"/>
    </location>
</feature>
<evidence type="ECO:0000256" key="14">
    <source>
        <dbReference type="ARBA" id="ARBA00023157"/>
    </source>
</evidence>
<evidence type="ECO:0000256" key="17">
    <source>
        <dbReference type="ARBA" id="ARBA00047804"/>
    </source>
</evidence>
<feature type="domain" description="Thioredoxin" evidence="19">
    <location>
        <begin position="638"/>
        <end position="772"/>
    </location>
</feature>
<keyword evidence="12 18" id="KW-0520">NAD</keyword>
<evidence type="ECO:0000256" key="13">
    <source>
        <dbReference type="ARBA" id="ARBA00023136"/>
    </source>
</evidence>
<keyword evidence="15 18" id="KW-0676">Redox-active center</keyword>
<evidence type="ECO:0000256" key="11">
    <source>
        <dbReference type="ARBA" id="ARBA00023002"/>
    </source>
</evidence>
<dbReference type="SUPFAM" id="SSF74863">
    <property type="entry name" value="Thiol:disulfide interchange protein DsbD, N-terminal domain (DsbD-alpha)"/>
    <property type="match status" value="1"/>
</dbReference>
<evidence type="ECO:0000256" key="7">
    <source>
        <dbReference type="ARBA" id="ARBA00022729"/>
    </source>
</evidence>
<keyword evidence="10 18" id="KW-1133">Transmembrane helix</keyword>
<comment type="catalytic activity">
    <reaction evidence="17 18">
        <text>[protein]-dithiol + NADP(+) = [protein]-disulfide + NADPH + H(+)</text>
        <dbReference type="Rhea" id="RHEA:18753"/>
        <dbReference type="Rhea" id="RHEA-COMP:10593"/>
        <dbReference type="Rhea" id="RHEA-COMP:10594"/>
        <dbReference type="ChEBI" id="CHEBI:15378"/>
        <dbReference type="ChEBI" id="CHEBI:29950"/>
        <dbReference type="ChEBI" id="CHEBI:50058"/>
        <dbReference type="ChEBI" id="CHEBI:57783"/>
        <dbReference type="ChEBI" id="CHEBI:58349"/>
        <dbReference type="EC" id="1.8.1.8"/>
    </reaction>
</comment>
<dbReference type="Pfam" id="PF13899">
    <property type="entry name" value="Thioredoxin_7"/>
    <property type="match status" value="1"/>
</dbReference>
<dbReference type="Pfam" id="PF11412">
    <property type="entry name" value="DsbD_N"/>
    <property type="match status" value="1"/>
</dbReference>
<dbReference type="InterPro" id="IPR036929">
    <property type="entry name" value="DsbDN_sf"/>
</dbReference>
<dbReference type="HAMAP" id="MF_00399">
    <property type="entry name" value="DbsD"/>
    <property type="match status" value="1"/>
</dbReference>
<sequence>MPALPIDYRGAVAADAAPADCAAPCGARGGVVARGFLASIFRRVLALAWVLLLAAIVAFVSTSARAADPEFLPPEKAFTFSAVMTSPDLIELRWGIAPGYYMYREQFRFETEPAGTVLGEPQIPPGKIKFDLTFNKDVETYRDSVTVRVPVGAGAGASAGAGVGANSAAGSAQPLTLVATAQGCADAGLCYPPTQYTVKLAAIAGGYAVDDGLASRLTRMIHSDDVGLADLLAGGGLLQTVLVFFVLGVLLSLTPCVLPMVPILSSILVGDNVRSTRPRLRGLGLAAVYVAGMSVVYTAVGVAAGLSGESLAAALQGPWVLGAFALLLAVLALAMFDVFTLQLPVGVQSRLSARMARLPAGRATGALAMGAISALIVGPCVAAPLAGALLYISQTRDVLLGGLALFALAWGMGVPLLLAGASAGALVPRAGAWMDGVKRFFGMLLLAVAWWMLSPVLSGPVQMAGWGVLAVLTAALLHAFDALPAPVGVGRRMIKGVGVLFALLGVLQWVGVASGGRDPWTPLAHLAGGQYAGDAGAGPGIVAGSGGFDGGTGTGAGASAGAGAGQAGSSGQGAGAATASSAQAVLGSAVQSPAMSVAPGGSPSAWQGAATGGQLGMDVAPGAGVTDSSPRSFVDGIAGNTSGAPAIKPVSRKGAEHFEQIRTVAELDALVAASDRPVMLDFYADWCVSCKEMEAFTFPKPEVVQRLAGIRMVQVDVTANNADDKALLKRFSLFGPPGIVFFRPGGEVIRDVRVIGFQNAERFARALDKVLASSAVSR</sequence>
<keyword evidence="21" id="KW-1185">Reference proteome</keyword>
<dbReference type="InterPro" id="IPR003834">
    <property type="entry name" value="Cyt_c_assmbl_TM_dom"/>
</dbReference>
<dbReference type="EMBL" id="JACBYR010000004">
    <property type="protein sequence ID" value="NYE86118.1"/>
    <property type="molecule type" value="Genomic_DNA"/>
</dbReference>
<dbReference type="PROSITE" id="PS51352">
    <property type="entry name" value="THIOREDOXIN_2"/>
    <property type="match status" value="1"/>
</dbReference>
<evidence type="ECO:0000313" key="20">
    <source>
        <dbReference type="EMBL" id="NYE86118.1"/>
    </source>
</evidence>
<feature type="disulfide bond" description="Redox-active" evidence="18">
    <location>
        <begin position="687"/>
        <end position="690"/>
    </location>
</feature>
<protein>
    <recommendedName>
        <fullName evidence="18">Thiol:disulfide interchange protein DsbD</fullName>
        <ecNumber evidence="18">1.8.1.8</ecNumber>
    </recommendedName>
    <alternativeName>
        <fullName evidence="18">Protein-disulfide reductase</fullName>
        <shortName evidence="18">Disulfide reductase</shortName>
    </alternativeName>
</protein>
<evidence type="ECO:0000256" key="10">
    <source>
        <dbReference type="ARBA" id="ARBA00022989"/>
    </source>
</evidence>
<name>A0A7Y9IZU4_9BURK</name>
<dbReference type="Pfam" id="PF02683">
    <property type="entry name" value="DsbD_TM"/>
    <property type="match status" value="1"/>
</dbReference>
<feature type="transmembrane region" description="Helical" evidence="18">
    <location>
        <begin position="440"/>
        <end position="457"/>
    </location>
</feature>
<comment type="caution">
    <text evidence="18">Lacks conserved residue(s) required for the propagation of feature annotation.</text>
</comment>
<evidence type="ECO:0000259" key="19">
    <source>
        <dbReference type="PROSITE" id="PS51352"/>
    </source>
</evidence>
<comment type="subcellular location">
    <subcellularLocation>
        <location evidence="1 18">Cell inner membrane</location>
        <topology evidence="1 18">Multi-pass membrane protein</topology>
    </subcellularLocation>
</comment>
<dbReference type="PANTHER" id="PTHR32234:SF0">
    <property type="entry name" value="THIOL:DISULFIDE INTERCHANGE PROTEIN DSBD"/>
    <property type="match status" value="1"/>
</dbReference>
<dbReference type="InterPro" id="IPR028250">
    <property type="entry name" value="DsbDN"/>
</dbReference>
<comment type="function">
    <text evidence="18">Required to facilitate the formation of correct disulfide bonds in some periplasmic proteins and for the assembly of the periplasmic c-type cytochromes. Acts by transferring electrons from cytoplasmic thioredoxin to the periplasm. This transfer involves a cascade of disulfide bond formation and reduction steps.</text>
</comment>
<feature type="transmembrane region" description="Helical" evidence="18">
    <location>
        <begin position="398"/>
        <end position="419"/>
    </location>
</feature>
<dbReference type="Gene3D" id="3.40.30.10">
    <property type="entry name" value="Glutaredoxin"/>
    <property type="match status" value="1"/>
</dbReference>
<dbReference type="InterPro" id="IPR036249">
    <property type="entry name" value="Thioredoxin-like_sf"/>
</dbReference>
<dbReference type="GO" id="GO:0005886">
    <property type="term" value="C:plasma membrane"/>
    <property type="evidence" value="ECO:0007669"/>
    <property type="project" value="UniProtKB-SubCell"/>
</dbReference>
<evidence type="ECO:0000256" key="3">
    <source>
        <dbReference type="ARBA" id="ARBA00022448"/>
    </source>
</evidence>
<evidence type="ECO:0000256" key="18">
    <source>
        <dbReference type="HAMAP-Rule" id="MF_00399"/>
    </source>
</evidence>
<keyword evidence="6 18" id="KW-0812">Transmembrane</keyword>
<evidence type="ECO:0000256" key="4">
    <source>
        <dbReference type="ARBA" id="ARBA00022475"/>
    </source>
</evidence>
<comment type="similarity">
    <text evidence="2 18">Belongs to the thioredoxin family. DsbD subfamily.</text>
</comment>
<evidence type="ECO:0000256" key="1">
    <source>
        <dbReference type="ARBA" id="ARBA00004429"/>
    </source>
</evidence>
<comment type="catalytic activity">
    <reaction evidence="16 18">
        <text>[protein]-dithiol + NAD(+) = [protein]-disulfide + NADH + H(+)</text>
        <dbReference type="Rhea" id="RHEA:18749"/>
        <dbReference type="Rhea" id="RHEA-COMP:10593"/>
        <dbReference type="Rhea" id="RHEA-COMP:10594"/>
        <dbReference type="ChEBI" id="CHEBI:15378"/>
        <dbReference type="ChEBI" id="CHEBI:29950"/>
        <dbReference type="ChEBI" id="CHEBI:50058"/>
        <dbReference type="ChEBI" id="CHEBI:57540"/>
        <dbReference type="ChEBI" id="CHEBI:57945"/>
        <dbReference type="EC" id="1.8.1.8"/>
    </reaction>
</comment>
<dbReference type="Gene3D" id="2.60.40.1250">
    <property type="entry name" value="Thiol:disulfide interchange protein DsbD, N-terminal domain"/>
    <property type="match status" value="1"/>
</dbReference>
<evidence type="ECO:0000256" key="6">
    <source>
        <dbReference type="ARBA" id="ARBA00022692"/>
    </source>
</evidence>
<evidence type="ECO:0000256" key="15">
    <source>
        <dbReference type="ARBA" id="ARBA00023284"/>
    </source>
</evidence>
<dbReference type="RefSeq" id="WP_179590896.1">
    <property type="nucleotide sequence ID" value="NZ_JACBYR010000004.1"/>
</dbReference>
<evidence type="ECO:0000256" key="8">
    <source>
        <dbReference type="ARBA" id="ARBA00022748"/>
    </source>
</evidence>
<dbReference type="Proteomes" id="UP000542125">
    <property type="component" value="Unassembled WGS sequence"/>
</dbReference>
<dbReference type="GO" id="GO:0009055">
    <property type="term" value="F:electron transfer activity"/>
    <property type="evidence" value="ECO:0007669"/>
    <property type="project" value="UniProtKB-UniRule"/>
</dbReference>
<accession>A0A7Y9IZU4</accession>
<proteinExistence type="inferred from homology"/>
<keyword evidence="3 18" id="KW-0813">Transport</keyword>
<reference evidence="20 21" key="1">
    <citation type="submission" date="2020-07" db="EMBL/GenBank/DDBJ databases">
        <title>Genomic Encyclopedia of Type Strains, Phase IV (KMG-V): Genome sequencing to study the core and pangenomes of soil and plant-associated prokaryotes.</title>
        <authorList>
            <person name="Whitman W."/>
        </authorList>
    </citation>
    <scope>NUCLEOTIDE SEQUENCE [LARGE SCALE GENOMIC DNA]</scope>
    <source>
        <strain evidence="20 21">SAS40</strain>
    </source>
</reference>
<dbReference type="EC" id="1.8.1.8" evidence="18"/>
<gene>
    <name evidence="18" type="primary">dsbD</name>
    <name evidence="20" type="ORF">FHW18_005444</name>
</gene>
<keyword evidence="9 18" id="KW-0249">Electron transport</keyword>
<dbReference type="NCBIfam" id="NF001419">
    <property type="entry name" value="PRK00293.1"/>
    <property type="match status" value="1"/>
</dbReference>
<dbReference type="GO" id="GO:0017004">
    <property type="term" value="P:cytochrome complex assembly"/>
    <property type="evidence" value="ECO:0007669"/>
    <property type="project" value="UniProtKB-UniRule"/>
</dbReference>
<organism evidence="20 21">
    <name type="scientific">Pigmentiphaga litoralis</name>
    <dbReference type="NCBI Taxonomy" id="516702"/>
    <lineage>
        <taxon>Bacteria</taxon>
        <taxon>Pseudomonadati</taxon>
        <taxon>Pseudomonadota</taxon>
        <taxon>Betaproteobacteria</taxon>
        <taxon>Burkholderiales</taxon>
        <taxon>Alcaligenaceae</taxon>
        <taxon>Pigmentiphaga</taxon>
    </lineage>
</organism>
<feature type="transmembrane region" description="Helical" evidence="18">
    <location>
        <begin position="241"/>
        <end position="270"/>
    </location>
</feature>
<keyword evidence="5 18" id="KW-0997">Cell inner membrane</keyword>
<keyword evidence="8 18" id="KW-0201">Cytochrome c-type biogenesis</keyword>
<keyword evidence="13 18" id="KW-0472">Membrane</keyword>
<feature type="transmembrane region" description="Helical" evidence="18">
    <location>
        <begin position="366"/>
        <end position="392"/>
    </location>
</feature>
<dbReference type="PANTHER" id="PTHR32234">
    <property type="entry name" value="THIOL:DISULFIDE INTERCHANGE PROTEIN DSBD"/>
    <property type="match status" value="1"/>
</dbReference>
<feature type="transmembrane region" description="Helical" evidence="18">
    <location>
        <begin position="282"/>
        <end position="307"/>
    </location>
</feature>
<dbReference type="AlphaFoldDB" id="A0A7Y9IZU4"/>